<accession>A0AAV7MVM1</accession>
<protein>
    <submittedName>
        <fullName evidence="1">Uncharacterized protein</fullName>
    </submittedName>
</protein>
<evidence type="ECO:0000313" key="2">
    <source>
        <dbReference type="Proteomes" id="UP001066276"/>
    </source>
</evidence>
<organism evidence="1 2">
    <name type="scientific">Pleurodeles waltl</name>
    <name type="common">Iberian ribbed newt</name>
    <dbReference type="NCBI Taxonomy" id="8319"/>
    <lineage>
        <taxon>Eukaryota</taxon>
        <taxon>Metazoa</taxon>
        <taxon>Chordata</taxon>
        <taxon>Craniata</taxon>
        <taxon>Vertebrata</taxon>
        <taxon>Euteleostomi</taxon>
        <taxon>Amphibia</taxon>
        <taxon>Batrachia</taxon>
        <taxon>Caudata</taxon>
        <taxon>Salamandroidea</taxon>
        <taxon>Salamandridae</taxon>
        <taxon>Pleurodelinae</taxon>
        <taxon>Pleurodeles</taxon>
    </lineage>
</organism>
<proteinExistence type="predicted"/>
<reference evidence="1" key="1">
    <citation type="journal article" date="2022" name="bioRxiv">
        <title>Sequencing and chromosome-scale assembly of the giantPleurodeles waltlgenome.</title>
        <authorList>
            <person name="Brown T."/>
            <person name="Elewa A."/>
            <person name="Iarovenko S."/>
            <person name="Subramanian E."/>
            <person name="Araus A.J."/>
            <person name="Petzold A."/>
            <person name="Susuki M."/>
            <person name="Suzuki K.-i.T."/>
            <person name="Hayashi T."/>
            <person name="Toyoda A."/>
            <person name="Oliveira C."/>
            <person name="Osipova E."/>
            <person name="Leigh N.D."/>
            <person name="Simon A."/>
            <person name="Yun M.H."/>
        </authorList>
    </citation>
    <scope>NUCLEOTIDE SEQUENCE</scope>
    <source>
        <strain evidence="1">20211129_DDA</strain>
        <tissue evidence="1">Liver</tissue>
    </source>
</reference>
<sequence length="140" mass="15934">MELKGGFETSNANQLEIRNLCEDLGKKIDELAGRMSVLEVEVGDLKITVEENKERSQSLKVREEEVMAKLESMENSQRRNNLRFPKGLEGDDLKGLVVRLIKTEVLPEELDVDIARDIQEYTGSRQKCPLTGINPGRFWS</sequence>
<evidence type="ECO:0000313" key="1">
    <source>
        <dbReference type="EMBL" id="KAJ1104375.1"/>
    </source>
</evidence>
<dbReference type="Proteomes" id="UP001066276">
    <property type="component" value="Chromosome 9"/>
</dbReference>
<dbReference type="AlphaFoldDB" id="A0AAV7MVM1"/>
<keyword evidence="2" id="KW-1185">Reference proteome</keyword>
<gene>
    <name evidence="1" type="ORF">NDU88_001787</name>
</gene>
<dbReference type="EMBL" id="JANPWB010000013">
    <property type="protein sequence ID" value="KAJ1104375.1"/>
    <property type="molecule type" value="Genomic_DNA"/>
</dbReference>
<name>A0AAV7MVM1_PLEWA</name>
<comment type="caution">
    <text evidence="1">The sequence shown here is derived from an EMBL/GenBank/DDBJ whole genome shotgun (WGS) entry which is preliminary data.</text>
</comment>